<dbReference type="EMBL" id="CP120992">
    <property type="protein sequence ID" value="WLQ39744.1"/>
    <property type="molecule type" value="Genomic_DNA"/>
</dbReference>
<feature type="compositionally biased region" description="Low complexity" evidence="1">
    <location>
        <begin position="55"/>
        <end position="74"/>
    </location>
</feature>
<dbReference type="Pfam" id="PF13577">
    <property type="entry name" value="SnoaL_4"/>
    <property type="match status" value="1"/>
</dbReference>
<dbReference type="SUPFAM" id="SSF54427">
    <property type="entry name" value="NTF2-like"/>
    <property type="match status" value="1"/>
</dbReference>
<dbReference type="InterPro" id="IPR032710">
    <property type="entry name" value="NTF2-like_dom_sf"/>
</dbReference>
<proteinExistence type="predicted"/>
<evidence type="ECO:0000259" key="2">
    <source>
        <dbReference type="Pfam" id="PF13577"/>
    </source>
</evidence>
<name>A0ABY9HZC1_9ACTN</name>
<feature type="domain" description="SnoaL-like" evidence="2">
    <location>
        <begin position="5"/>
        <end position="47"/>
    </location>
</feature>
<feature type="region of interest" description="Disordered" evidence="1">
    <location>
        <begin position="47"/>
        <end position="88"/>
    </location>
</feature>
<dbReference type="InterPro" id="IPR037401">
    <property type="entry name" value="SnoaL-like"/>
</dbReference>
<dbReference type="Gene3D" id="3.10.450.50">
    <property type="match status" value="1"/>
</dbReference>
<reference evidence="3 4" key="1">
    <citation type="submission" date="2023-03" db="EMBL/GenBank/DDBJ databases">
        <title>Isolation and description of six Streptomyces strains from soil environments, able to metabolize different microbial glucans.</title>
        <authorList>
            <person name="Widen T."/>
            <person name="Larsbrink J."/>
        </authorList>
    </citation>
    <scope>NUCLEOTIDE SEQUENCE [LARGE SCALE GENOMIC DNA]</scope>
    <source>
        <strain evidence="3 4">Mut2</strain>
    </source>
</reference>
<keyword evidence="4" id="KW-1185">Reference proteome</keyword>
<feature type="compositionally biased region" description="Polar residues" evidence="1">
    <location>
        <begin position="78"/>
        <end position="88"/>
    </location>
</feature>
<organism evidence="3 4">
    <name type="scientific">Streptomyces laculatispora</name>
    <dbReference type="NCBI Taxonomy" id="887464"/>
    <lineage>
        <taxon>Bacteria</taxon>
        <taxon>Bacillati</taxon>
        <taxon>Actinomycetota</taxon>
        <taxon>Actinomycetes</taxon>
        <taxon>Kitasatosporales</taxon>
        <taxon>Streptomycetaceae</taxon>
        <taxon>Streptomyces</taxon>
    </lineage>
</organism>
<evidence type="ECO:0000313" key="3">
    <source>
        <dbReference type="EMBL" id="WLQ39744.1"/>
    </source>
</evidence>
<dbReference type="Proteomes" id="UP001229952">
    <property type="component" value="Chromosome"/>
</dbReference>
<dbReference type="RefSeq" id="WP_306086295.1">
    <property type="nucleotide sequence ID" value="NZ_CP120992.1"/>
</dbReference>
<gene>
    <name evidence="3" type="ORF">P8A22_06835</name>
</gene>
<accession>A0ABY9HZC1</accession>
<evidence type="ECO:0000256" key="1">
    <source>
        <dbReference type="SAM" id="MobiDB-lite"/>
    </source>
</evidence>
<sequence length="88" mass="9306">MALGIEDRLAVMELVALHGHVIDDGELHRLDELFTDDIVLAMGALNPVGHHVTKPPDGSTPRGRPPRGGHLPRGCAVQTPSSPDVSST</sequence>
<protein>
    <submittedName>
        <fullName evidence="3">Nuclear transport factor 2 family protein</fullName>
    </submittedName>
</protein>
<evidence type="ECO:0000313" key="4">
    <source>
        <dbReference type="Proteomes" id="UP001229952"/>
    </source>
</evidence>